<sequence length="123" mass="13779">MNSDTPLDYAVFQLSPRRSRCELFVSGDGKTEKLASGLLKPFIAHLKVADDQAAQAGNSIKLEVDRPRNSSSWFKKGTLERFVRFVSTPDVLESANTYDAEMAQLEGARRIYSQVMLLTVEHI</sequence>
<dbReference type="Proteomes" id="UP000287651">
    <property type="component" value="Unassembled WGS sequence"/>
</dbReference>
<dbReference type="EMBL" id="AMZH03002459">
    <property type="protein sequence ID" value="RRT75512.1"/>
    <property type="molecule type" value="Genomic_DNA"/>
</dbReference>
<proteinExistence type="predicted"/>
<reference evidence="1 2" key="1">
    <citation type="journal article" date="2014" name="Agronomy (Basel)">
        <title>A Draft Genome Sequence for Ensete ventricosum, the Drought-Tolerant Tree Against Hunger.</title>
        <authorList>
            <person name="Harrison J."/>
            <person name="Moore K.A."/>
            <person name="Paszkiewicz K."/>
            <person name="Jones T."/>
            <person name="Grant M."/>
            <person name="Ambacheew D."/>
            <person name="Muzemil S."/>
            <person name="Studholme D.J."/>
        </authorList>
    </citation>
    <scope>NUCLEOTIDE SEQUENCE [LARGE SCALE GENOMIC DNA]</scope>
</reference>
<dbReference type="PANTHER" id="PTHR31008">
    <property type="entry name" value="COP1-INTERACTING PROTEIN-RELATED"/>
    <property type="match status" value="1"/>
</dbReference>
<accession>A0A427AH88</accession>
<organism evidence="1 2">
    <name type="scientific">Ensete ventricosum</name>
    <name type="common">Abyssinian banana</name>
    <name type="synonym">Musa ensete</name>
    <dbReference type="NCBI Taxonomy" id="4639"/>
    <lineage>
        <taxon>Eukaryota</taxon>
        <taxon>Viridiplantae</taxon>
        <taxon>Streptophyta</taxon>
        <taxon>Embryophyta</taxon>
        <taxon>Tracheophyta</taxon>
        <taxon>Spermatophyta</taxon>
        <taxon>Magnoliopsida</taxon>
        <taxon>Liliopsida</taxon>
        <taxon>Zingiberales</taxon>
        <taxon>Musaceae</taxon>
        <taxon>Ensete</taxon>
    </lineage>
</organism>
<comment type="caution">
    <text evidence="1">The sequence shown here is derived from an EMBL/GenBank/DDBJ whole genome shotgun (WGS) entry which is preliminary data.</text>
</comment>
<dbReference type="PANTHER" id="PTHR31008:SF15">
    <property type="entry name" value="GPI-ANCHORED ADHESIN-LIKE PROTEIN"/>
    <property type="match status" value="1"/>
</dbReference>
<gene>
    <name evidence="1" type="ORF">B296_00004997</name>
</gene>
<dbReference type="AlphaFoldDB" id="A0A427AH88"/>
<name>A0A427AH88_ENSVE</name>
<protein>
    <submittedName>
        <fullName evidence="1">Uncharacterized protein</fullName>
    </submittedName>
</protein>
<evidence type="ECO:0000313" key="2">
    <source>
        <dbReference type="Proteomes" id="UP000287651"/>
    </source>
</evidence>
<evidence type="ECO:0000313" key="1">
    <source>
        <dbReference type="EMBL" id="RRT75512.1"/>
    </source>
</evidence>